<dbReference type="InterPro" id="IPR036890">
    <property type="entry name" value="HATPase_C_sf"/>
</dbReference>
<evidence type="ECO:0000256" key="3">
    <source>
        <dbReference type="ARBA" id="ARBA00022553"/>
    </source>
</evidence>
<dbReference type="Proteomes" id="UP001500151">
    <property type="component" value="Unassembled WGS sequence"/>
</dbReference>
<dbReference type="Pfam" id="PF07730">
    <property type="entry name" value="HisKA_3"/>
    <property type="match status" value="1"/>
</dbReference>
<dbReference type="Gene3D" id="3.30.565.10">
    <property type="entry name" value="Histidine kinase-like ATPase, C-terminal domain"/>
    <property type="match status" value="1"/>
</dbReference>
<keyword evidence="3" id="KW-0597">Phosphoprotein</keyword>
<dbReference type="SUPFAM" id="SSF55874">
    <property type="entry name" value="ATPase domain of HSP90 chaperone/DNA topoisomerase II/histidine kinase"/>
    <property type="match status" value="1"/>
</dbReference>
<dbReference type="InterPro" id="IPR050482">
    <property type="entry name" value="Sensor_HK_TwoCompSys"/>
</dbReference>
<feature type="domain" description="Signal transduction histidine kinase subgroup 3 dimerisation and phosphoacceptor" evidence="10">
    <location>
        <begin position="18"/>
        <end position="92"/>
    </location>
</feature>
<dbReference type="Pfam" id="PF02518">
    <property type="entry name" value="HATPase_c"/>
    <property type="match status" value="1"/>
</dbReference>
<keyword evidence="5" id="KW-0547">Nucleotide-binding</keyword>
<sequence length="235" mass="24912">MAPATGRTVAVAETRRDERVAIAADLHDFVAHHVTGILVQTQVARMMADSQNSQNSQTSRNDDLDPVLAGIERAATEALASMRRTVGVLRDTGPDEAAHRPVGDLAGVSGLIEGFASPVQKITLHRDPALPEDLPHEVQAAAFRVVQEALTNVRRHAADATEISVALWCEEHRLMVAVADDGHGGTQLPAAARGGGFGLVGLTERVTALGGTLWAGPRVGHGWEVRAAFPLRKSL</sequence>
<evidence type="ECO:0000259" key="9">
    <source>
        <dbReference type="Pfam" id="PF02518"/>
    </source>
</evidence>
<accession>A0ABN3RCI6</accession>
<keyword evidence="8" id="KW-0902">Two-component regulatory system</keyword>
<gene>
    <name evidence="11" type="ORF">GCM10010307_56350</name>
</gene>
<evidence type="ECO:0000259" key="10">
    <source>
        <dbReference type="Pfam" id="PF07730"/>
    </source>
</evidence>
<dbReference type="Gene3D" id="1.20.5.1930">
    <property type="match status" value="1"/>
</dbReference>
<keyword evidence="7" id="KW-0067">ATP-binding</keyword>
<comment type="caution">
    <text evidence="11">The sequence shown here is derived from an EMBL/GenBank/DDBJ whole genome shotgun (WGS) entry which is preliminary data.</text>
</comment>
<organism evidence="11 12">
    <name type="scientific">Streptomyces vastus</name>
    <dbReference type="NCBI Taxonomy" id="285451"/>
    <lineage>
        <taxon>Bacteria</taxon>
        <taxon>Bacillati</taxon>
        <taxon>Actinomycetota</taxon>
        <taxon>Actinomycetes</taxon>
        <taxon>Kitasatosporales</taxon>
        <taxon>Streptomycetaceae</taxon>
        <taxon>Streptomyces</taxon>
    </lineage>
</organism>
<protein>
    <recommendedName>
        <fullName evidence="2">histidine kinase</fullName>
        <ecNumber evidence="2">2.7.13.3</ecNumber>
    </recommendedName>
</protein>
<evidence type="ECO:0000256" key="5">
    <source>
        <dbReference type="ARBA" id="ARBA00022741"/>
    </source>
</evidence>
<evidence type="ECO:0000313" key="12">
    <source>
        <dbReference type="Proteomes" id="UP001500151"/>
    </source>
</evidence>
<dbReference type="EC" id="2.7.13.3" evidence="2"/>
<evidence type="ECO:0000256" key="1">
    <source>
        <dbReference type="ARBA" id="ARBA00000085"/>
    </source>
</evidence>
<dbReference type="InterPro" id="IPR003594">
    <property type="entry name" value="HATPase_dom"/>
</dbReference>
<comment type="catalytic activity">
    <reaction evidence="1">
        <text>ATP + protein L-histidine = ADP + protein N-phospho-L-histidine.</text>
        <dbReference type="EC" id="2.7.13.3"/>
    </reaction>
</comment>
<keyword evidence="4" id="KW-0808">Transferase</keyword>
<dbReference type="CDD" id="cd16917">
    <property type="entry name" value="HATPase_UhpB-NarQ-NarX-like"/>
    <property type="match status" value="1"/>
</dbReference>
<dbReference type="PANTHER" id="PTHR24421:SF10">
    <property type="entry name" value="NITRATE_NITRITE SENSOR PROTEIN NARQ"/>
    <property type="match status" value="1"/>
</dbReference>
<evidence type="ECO:0000256" key="2">
    <source>
        <dbReference type="ARBA" id="ARBA00012438"/>
    </source>
</evidence>
<feature type="domain" description="Histidine kinase/HSP90-like ATPase" evidence="9">
    <location>
        <begin position="140"/>
        <end position="232"/>
    </location>
</feature>
<evidence type="ECO:0000256" key="4">
    <source>
        <dbReference type="ARBA" id="ARBA00022679"/>
    </source>
</evidence>
<evidence type="ECO:0000256" key="7">
    <source>
        <dbReference type="ARBA" id="ARBA00022840"/>
    </source>
</evidence>
<evidence type="ECO:0000256" key="6">
    <source>
        <dbReference type="ARBA" id="ARBA00022777"/>
    </source>
</evidence>
<evidence type="ECO:0000313" key="11">
    <source>
        <dbReference type="EMBL" id="GAA2648642.1"/>
    </source>
</evidence>
<evidence type="ECO:0000256" key="8">
    <source>
        <dbReference type="ARBA" id="ARBA00023012"/>
    </source>
</evidence>
<proteinExistence type="predicted"/>
<dbReference type="EMBL" id="BAAASJ010000076">
    <property type="protein sequence ID" value="GAA2648642.1"/>
    <property type="molecule type" value="Genomic_DNA"/>
</dbReference>
<keyword evidence="6" id="KW-0418">Kinase</keyword>
<dbReference type="InterPro" id="IPR011712">
    <property type="entry name" value="Sig_transdc_His_kin_sub3_dim/P"/>
</dbReference>
<dbReference type="PANTHER" id="PTHR24421">
    <property type="entry name" value="NITRATE/NITRITE SENSOR PROTEIN NARX-RELATED"/>
    <property type="match status" value="1"/>
</dbReference>
<name>A0ABN3RCI6_9ACTN</name>
<keyword evidence="12" id="KW-1185">Reference proteome</keyword>
<reference evidence="11 12" key="1">
    <citation type="journal article" date="2019" name="Int. J. Syst. Evol. Microbiol.">
        <title>The Global Catalogue of Microorganisms (GCM) 10K type strain sequencing project: providing services to taxonomists for standard genome sequencing and annotation.</title>
        <authorList>
            <consortium name="The Broad Institute Genomics Platform"/>
            <consortium name="The Broad Institute Genome Sequencing Center for Infectious Disease"/>
            <person name="Wu L."/>
            <person name="Ma J."/>
        </authorList>
    </citation>
    <scope>NUCLEOTIDE SEQUENCE [LARGE SCALE GENOMIC DNA]</scope>
    <source>
        <strain evidence="11 12">JCM 4524</strain>
    </source>
</reference>